<feature type="region of interest" description="Disordered" evidence="1">
    <location>
        <begin position="1"/>
        <end position="23"/>
    </location>
</feature>
<name>A0ABN1QRS7_9ACTN</name>
<proteinExistence type="predicted"/>
<dbReference type="EMBL" id="BAAAHH010000006">
    <property type="protein sequence ID" value="GAA0946079.1"/>
    <property type="molecule type" value="Genomic_DNA"/>
</dbReference>
<sequence length="116" mass="13452">MSRPRDRKHQDISFGSRPSLPEHLMADPDDLLVVFNMVQASLYRQFKPSQVITYLTPWELRGRRPKRVFTTGLGISDQAWRFRGELELLAHKFGTEIYGIEQYDEVCGLAELQEAV</sequence>
<reference evidence="2 3" key="1">
    <citation type="journal article" date="2019" name="Int. J. Syst. Evol. Microbiol.">
        <title>The Global Catalogue of Microorganisms (GCM) 10K type strain sequencing project: providing services to taxonomists for standard genome sequencing and annotation.</title>
        <authorList>
            <consortium name="The Broad Institute Genomics Platform"/>
            <consortium name="The Broad Institute Genome Sequencing Center for Infectious Disease"/>
            <person name="Wu L."/>
            <person name="Ma J."/>
        </authorList>
    </citation>
    <scope>NUCLEOTIDE SEQUENCE [LARGE SCALE GENOMIC DNA]</scope>
    <source>
        <strain evidence="2 3">JCM 10696</strain>
    </source>
</reference>
<comment type="caution">
    <text evidence="2">The sequence shown here is derived from an EMBL/GenBank/DDBJ whole genome shotgun (WGS) entry which is preliminary data.</text>
</comment>
<keyword evidence="3" id="KW-1185">Reference proteome</keyword>
<gene>
    <name evidence="2" type="ORF">GCM10009550_20370</name>
</gene>
<dbReference type="Proteomes" id="UP001500665">
    <property type="component" value="Unassembled WGS sequence"/>
</dbReference>
<accession>A0ABN1QRS7</accession>
<protein>
    <submittedName>
        <fullName evidence="2">Uncharacterized protein</fullName>
    </submittedName>
</protein>
<evidence type="ECO:0000256" key="1">
    <source>
        <dbReference type="SAM" id="MobiDB-lite"/>
    </source>
</evidence>
<dbReference type="RefSeq" id="WP_344239202.1">
    <property type="nucleotide sequence ID" value="NZ_BAAAHH010000006.1"/>
</dbReference>
<organism evidence="2 3">
    <name type="scientific">Actinocorallia libanotica</name>
    <dbReference type="NCBI Taxonomy" id="46162"/>
    <lineage>
        <taxon>Bacteria</taxon>
        <taxon>Bacillati</taxon>
        <taxon>Actinomycetota</taxon>
        <taxon>Actinomycetes</taxon>
        <taxon>Streptosporangiales</taxon>
        <taxon>Thermomonosporaceae</taxon>
        <taxon>Actinocorallia</taxon>
    </lineage>
</organism>
<evidence type="ECO:0000313" key="3">
    <source>
        <dbReference type="Proteomes" id="UP001500665"/>
    </source>
</evidence>
<evidence type="ECO:0000313" key="2">
    <source>
        <dbReference type="EMBL" id="GAA0946079.1"/>
    </source>
</evidence>